<sequence>MGIDEFSDEDAFAPVEDTNQCTCCGGKAEPDAFCLQCHHKYNEWCARGDSHCPNCGYVIGDDGKCDRCGHQRTKENTPAIRSPNCDYCGCMLDIKGICMRSKSHGQVRTS</sequence>
<dbReference type="AlphaFoldDB" id="A0A0F9B2Y3"/>
<proteinExistence type="predicted"/>
<accession>A0A0F9B2Y3</accession>
<protein>
    <submittedName>
        <fullName evidence="1">Uncharacterized protein</fullName>
    </submittedName>
</protein>
<dbReference type="EMBL" id="LAZR01039728">
    <property type="protein sequence ID" value="KKL16274.1"/>
    <property type="molecule type" value="Genomic_DNA"/>
</dbReference>
<comment type="caution">
    <text evidence="1">The sequence shown here is derived from an EMBL/GenBank/DDBJ whole genome shotgun (WGS) entry which is preliminary data.</text>
</comment>
<organism evidence="1">
    <name type="scientific">marine sediment metagenome</name>
    <dbReference type="NCBI Taxonomy" id="412755"/>
    <lineage>
        <taxon>unclassified sequences</taxon>
        <taxon>metagenomes</taxon>
        <taxon>ecological metagenomes</taxon>
    </lineage>
</organism>
<evidence type="ECO:0000313" key="1">
    <source>
        <dbReference type="EMBL" id="KKL16274.1"/>
    </source>
</evidence>
<reference evidence="1" key="1">
    <citation type="journal article" date="2015" name="Nature">
        <title>Complex archaea that bridge the gap between prokaryotes and eukaryotes.</title>
        <authorList>
            <person name="Spang A."/>
            <person name="Saw J.H."/>
            <person name="Jorgensen S.L."/>
            <person name="Zaremba-Niedzwiedzka K."/>
            <person name="Martijn J."/>
            <person name="Lind A.E."/>
            <person name="van Eijk R."/>
            <person name="Schleper C."/>
            <person name="Guy L."/>
            <person name="Ettema T.J."/>
        </authorList>
    </citation>
    <scope>NUCLEOTIDE SEQUENCE</scope>
</reference>
<gene>
    <name evidence="1" type="ORF">LCGC14_2497220</name>
</gene>
<name>A0A0F9B2Y3_9ZZZZ</name>